<evidence type="ECO:0000256" key="4">
    <source>
        <dbReference type="ARBA" id="ARBA00022679"/>
    </source>
</evidence>
<comment type="similarity">
    <text evidence="2">Belongs to the GST superfamily. Mu family.</text>
</comment>
<dbReference type="KEGG" id="tet:TTHERM_00473230"/>
<keyword evidence="9" id="KW-1185">Reference proteome</keyword>
<dbReference type="RefSeq" id="XP_001023906.1">
    <property type="nucleotide sequence ID" value="XM_001023906.1"/>
</dbReference>
<feature type="domain" description="GST N-terminal" evidence="6">
    <location>
        <begin position="7"/>
        <end position="95"/>
    </location>
</feature>
<dbReference type="Gene3D" id="3.40.30.10">
    <property type="entry name" value="Glutaredoxin"/>
    <property type="match status" value="1"/>
</dbReference>
<dbReference type="Proteomes" id="UP000009168">
    <property type="component" value="Unassembled WGS sequence"/>
</dbReference>
<evidence type="ECO:0000313" key="8">
    <source>
        <dbReference type="EMBL" id="EAS03661.1"/>
    </source>
</evidence>
<dbReference type="InterPro" id="IPR004046">
    <property type="entry name" value="GST_C"/>
</dbReference>
<accession>I7MA39</accession>
<dbReference type="SUPFAM" id="SSF52833">
    <property type="entry name" value="Thioredoxin-like"/>
    <property type="match status" value="1"/>
</dbReference>
<dbReference type="EC" id="2.5.1.18" evidence="3"/>
<evidence type="ECO:0000256" key="5">
    <source>
        <dbReference type="ARBA" id="ARBA00047960"/>
    </source>
</evidence>
<dbReference type="InParanoid" id="I7MA39"/>
<evidence type="ECO:0000256" key="3">
    <source>
        <dbReference type="ARBA" id="ARBA00012452"/>
    </source>
</evidence>
<evidence type="ECO:0000259" key="7">
    <source>
        <dbReference type="PROSITE" id="PS50405"/>
    </source>
</evidence>
<dbReference type="EMBL" id="GG662472">
    <property type="protein sequence ID" value="EAS03661.1"/>
    <property type="molecule type" value="Genomic_DNA"/>
</dbReference>
<evidence type="ECO:0000259" key="6">
    <source>
        <dbReference type="PROSITE" id="PS50404"/>
    </source>
</evidence>
<evidence type="ECO:0000256" key="1">
    <source>
        <dbReference type="ARBA" id="ARBA00003701"/>
    </source>
</evidence>
<dbReference type="GO" id="GO:0004364">
    <property type="term" value="F:glutathione transferase activity"/>
    <property type="evidence" value="ECO:0007669"/>
    <property type="project" value="UniProtKB-EC"/>
</dbReference>
<reference evidence="9" key="1">
    <citation type="journal article" date="2006" name="PLoS Biol.">
        <title>Macronuclear genome sequence of the ciliate Tetrahymena thermophila, a model eukaryote.</title>
        <authorList>
            <person name="Eisen J.A."/>
            <person name="Coyne R.S."/>
            <person name="Wu M."/>
            <person name="Wu D."/>
            <person name="Thiagarajan M."/>
            <person name="Wortman J.R."/>
            <person name="Badger J.H."/>
            <person name="Ren Q."/>
            <person name="Amedeo P."/>
            <person name="Jones K.M."/>
            <person name="Tallon L.J."/>
            <person name="Delcher A.L."/>
            <person name="Salzberg S.L."/>
            <person name="Silva J.C."/>
            <person name="Haas B.J."/>
            <person name="Majoros W.H."/>
            <person name="Farzad M."/>
            <person name="Carlton J.M."/>
            <person name="Smith R.K. Jr."/>
            <person name="Garg J."/>
            <person name="Pearlman R.E."/>
            <person name="Karrer K.M."/>
            <person name="Sun L."/>
            <person name="Manning G."/>
            <person name="Elde N.C."/>
            <person name="Turkewitz A.P."/>
            <person name="Asai D.J."/>
            <person name="Wilkes D.E."/>
            <person name="Wang Y."/>
            <person name="Cai H."/>
            <person name="Collins K."/>
            <person name="Stewart B.A."/>
            <person name="Lee S.R."/>
            <person name="Wilamowska K."/>
            <person name="Weinberg Z."/>
            <person name="Ruzzo W.L."/>
            <person name="Wloga D."/>
            <person name="Gaertig J."/>
            <person name="Frankel J."/>
            <person name="Tsao C.-C."/>
            <person name="Gorovsky M.A."/>
            <person name="Keeling P.J."/>
            <person name="Waller R.F."/>
            <person name="Patron N.J."/>
            <person name="Cherry J.M."/>
            <person name="Stover N.A."/>
            <person name="Krieger C.J."/>
            <person name="del Toro C."/>
            <person name="Ryder H.F."/>
            <person name="Williamson S.C."/>
            <person name="Barbeau R.A."/>
            <person name="Hamilton E.P."/>
            <person name="Orias E."/>
        </authorList>
    </citation>
    <scope>NUCLEOTIDE SEQUENCE [LARGE SCALE GENOMIC DNA]</scope>
    <source>
        <strain evidence="9">SB210</strain>
    </source>
</reference>
<proteinExistence type="inferred from homology"/>
<name>I7MA39_TETTS</name>
<comment type="function">
    <text evidence="1">Conjugation of reduced glutathione to a wide number of exogenous and endogenous hydrophobic electrophiles.</text>
</comment>
<dbReference type="eggNOG" id="KOG1695">
    <property type="taxonomic scope" value="Eukaryota"/>
</dbReference>
<sequence length="224" mass="26780">MQQQQQSKIKLGYWDVRGRGEPIRLLLNYLKLEYEDEIYPLSDREKWFNFKRNSQELFINLPYVQIESKETQSQSIYVESDSISIFICQNFGGEQLLGKDLVLLSKMRGVTEDVKLYLSRYAYHNDFAEADQLFLQKRLQPILLRLNTYLQNYKYLLGSNISYLDFVLYESLKTLEKIKKEYLQSHTYLVQYIKNIENIPQIKAYLSSERFHKDFLFYGDPSPI</sequence>
<evidence type="ECO:0000256" key="2">
    <source>
        <dbReference type="ARBA" id="ARBA00005861"/>
    </source>
</evidence>
<dbReference type="PROSITE" id="PS50404">
    <property type="entry name" value="GST_NTER"/>
    <property type="match status" value="1"/>
</dbReference>
<protein>
    <recommendedName>
        <fullName evidence="3">glutathione transferase</fullName>
        <ecNumber evidence="3">2.5.1.18</ecNumber>
    </recommendedName>
</protein>
<dbReference type="AlphaFoldDB" id="I7MA39"/>
<feature type="domain" description="GST C-terminal" evidence="7">
    <location>
        <begin position="93"/>
        <end position="215"/>
    </location>
</feature>
<evidence type="ECO:0000313" key="9">
    <source>
        <dbReference type="Proteomes" id="UP000009168"/>
    </source>
</evidence>
<dbReference type="OrthoDB" id="410118at2759"/>
<dbReference type="InterPro" id="IPR036282">
    <property type="entry name" value="Glutathione-S-Trfase_C_sf"/>
</dbReference>
<dbReference type="InterPro" id="IPR036249">
    <property type="entry name" value="Thioredoxin-like_sf"/>
</dbReference>
<dbReference type="InterPro" id="IPR050213">
    <property type="entry name" value="GST_superfamily"/>
</dbReference>
<dbReference type="InterPro" id="IPR040079">
    <property type="entry name" value="Glutathione_S-Trfase"/>
</dbReference>
<dbReference type="SUPFAM" id="SSF47616">
    <property type="entry name" value="GST C-terminal domain-like"/>
    <property type="match status" value="1"/>
</dbReference>
<organism evidence="8 9">
    <name type="scientific">Tetrahymena thermophila (strain SB210)</name>
    <dbReference type="NCBI Taxonomy" id="312017"/>
    <lineage>
        <taxon>Eukaryota</taxon>
        <taxon>Sar</taxon>
        <taxon>Alveolata</taxon>
        <taxon>Ciliophora</taxon>
        <taxon>Intramacronucleata</taxon>
        <taxon>Oligohymenophorea</taxon>
        <taxon>Hymenostomatida</taxon>
        <taxon>Tetrahymenina</taxon>
        <taxon>Tetrahymenidae</taxon>
        <taxon>Tetrahymena</taxon>
    </lineage>
</organism>
<dbReference type="GeneID" id="7832465"/>
<dbReference type="SFLD" id="SFLDS00019">
    <property type="entry name" value="Glutathione_Transferase_(cytos"/>
    <property type="match status" value="1"/>
</dbReference>
<dbReference type="Gene3D" id="1.20.1050.10">
    <property type="match status" value="1"/>
</dbReference>
<dbReference type="HOGENOM" id="CLU_039475_2_0_1"/>
<dbReference type="STRING" id="312017.I7MA39"/>
<dbReference type="PANTHER" id="PTHR11571">
    <property type="entry name" value="GLUTATHIONE S-TRANSFERASE"/>
    <property type="match status" value="1"/>
</dbReference>
<dbReference type="Pfam" id="PF14497">
    <property type="entry name" value="GST_C_3"/>
    <property type="match status" value="1"/>
</dbReference>
<dbReference type="InterPro" id="IPR010987">
    <property type="entry name" value="Glutathione-S-Trfase_C-like"/>
</dbReference>
<keyword evidence="4" id="KW-0808">Transferase</keyword>
<dbReference type="GO" id="GO:0006749">
    <property type="term" value="P:glutathione metabolic process"/>
    <property type="evidence" value="ECO:0007669"/>
    <property type="project" value="TreeGrafter"/>
</dbReference>
<dbReference type="InterPro" id="IPR004045">
    <property type="entry name" value="Glutathione_S-Trfase_N"/>
</dbReference>
<dbReference type="PANTHER" id="PTHR11571:SF222">
    <property type="entry name" value="GLUTATHIONE TRANSFERASE"/>
    <property type="match status" value="1"/>
</dbReference>
<dbReference type="PROSITE" id="PS50405">
    <property type="entry name" value="GST_CTER"/>
    <property type="match status" value="1"/>
</dbReference>
<gene>
    <name evidence="8" type="ORF">TTHERM_00473230</name>
</gene>
<comment type="catalytic activity">
    <reaction evidence="5">
        <text>RX + glutathione = an S-substituted glutathione + a halide anion + H(+)</text>
        <dbReference type="Rhea" id="RHEA:16437"/>
        <dbReference type="ChEBI" id="CHEBI:15378"/>
        <dbReference type="ChEBI" id="CHEBI:16042"/>
        <dbReference type="ChEBI" id="CHEBI:17792"/>
        <dbReference type="ChEBI" id="CHEBI:57925"/>
        <dbReference type="ChEBI" id="CHEBI:90779"/>
        <dbReference type="EC" id="2.5.1.18"/>
    </reaction>
</comment>